<name>A0A2A6CMQ7_PRIPA</name>
<dbReference type="AlphaFoldDB" id="A0A2A6CMQ7"/>
<evidence type="ECO:0000313" key="2">
    <source>
        <dbReference type="Proteomes" id="UP000005239"/>
    </source>
</evidence>
<dbReference type="Proteomes" id="UP000005239">
    <property type="component" value="Unassembled WGS sequence"/>
</dbReference>
<accession>A0A2A6CMQ7</accession>
<reference evidence="2" key="1">
    <citation type="journal article" date="2008" name="Nat. Genet.">
        <title>The Pristionchus pacificus genome provides a unique perspective on nematode lifestyle and parasitism.</title>
        <authorList>
            <person name="Dieterich C."/>
            <person name="Clifton S.W."/>
            <person name="Schuster L.N."/>
            <person name="Chinwalla A."/>
            <person name="Delehaunty K."/>
            <person name="Dinkelacker I."/>
            <person name="Fulton L."/>
            <person name="Fulton R."/>
            <person name="Godfrey J."/>
            <person name="Minx P."/>
            <person name="Mitreva M."/>
            <person name="Roeseler W."/>
            <person name="Tian H."/>
            <person name="Witte H."/>
            <person name="Yang S.P."/>
            <person name="Wilson R.K."/>
            <person name="Sommer R.J."/>
        </authorList>
    </citation>
    <scope>NUCLEOTIDE SEQUENCE [LARGE SCALE GENOMIC DNA]</scope>
    <source>
        <strain evidence="2">PS312</strain>
    </source>
</reference>
<protein>
    <submittedName>
        <fullName evidence="1">Uncharacterized protein</fullName>
    </submittedName>
</protein>
<reference evidence="1" key="2">
    <citation type="submission" date="2022-06" db="UniProtKB">
        <authorList>
            <consortium name="EnsemblMetazoa"/>
        </authorList>
    </citation>
    <scope>IDENTIFICATION</scope>
    <source>
        <strain evidence="1">PS312</strain>
    </source>
</reference>
<accession>A0A8R1Z0E5</accession>
<gene>
    <name evidence="1" type="primary">WBGene00279189</name>
</gene>
<keyword evidence="2" id="KW-1185">Reference proteome</keyword>
<dbReference type="InterPro" id="IPR019426">
    <property type="entry name" value="7TM_GPCR_serpentine_rcpt_Srv"/>
</dbReference>
<proteinExistence type="predicted"/>
<sequence length="71" mass="8130">MISTEKRPSRQLPITLERGRFRDRYLAFNRLTALVFPAKYKTLWGPRAGVIVHFIQIVPPSIICVALGFTT</sequence>
<dbReference type="EnsemblMetazoa" id="PPA40820.1">
    <property type="protein sequence ID" value="PPA40820.1"/>
    <property type="gene ID" value="WBGene00279189"/>
</dbReference>
<organism evidence="1 2">
    <name type="scientific">Pristionchus pacificus</name>
    <name type="common">Parasitic nematode worm</name>
    <dbReference type="NCBI Taxonomy" id="54126"/>
    <lineage>
        <taxon>Eukaryota</taxon>
        <taxon>Metazoa</taxon>
        <taxon>Ecdysozoa</taxon>
        <taxon>Nematoda</taxon>
        <taxon>Chromadorea</taxon>
        <taxon>Rhabditida</taxon>
        <taxon>Rhabditina</taxon>
        <taxon>Diplogasteromorpha</taxon>
        <taxon>Diplogasteroidea</taxon>
        <taxon>Neodiplogasteridae</taxon>
        <taxon>Pristionchus</taxon>
    </lineage>
</organism>
<dbReference type="Pfam" id="PF10323">
    <property type="entry name" value="7TM_GPCR_Srv"/>
    <property type="match status" value="1"/>
</dbReference>
<evidence type="ECO:0000313" key="1">
    <source>
        <dbReference type="EnsemblMetazoa" id="PPA40820.1"/>
    </source>
</evidence>